<dbReference type="AlphaFoldDB" id="A0A1L7XC99"/>
<keyword evidence="3" id="KW-1185">Reference proteome</keyword>
<dbReference type="Proteomes" id="UP000184330">
    <property type="component" value="Unassembled WGS sequence"/>
</dbReference>
<reference evidence="2 3" key="1">
    <citation type="submission" date="2016-03" db="EMBL/GenBank/DDBJ databases">
        <authorList>
            <person name="Ploux O."/>
        </authorList>
    </citation>
    <scope>NUCLEOTIDE SEQUENCE [LARGE SCALE GENOMIC DNA]</scope>
    <source>
        <strain evidence="2 3">UAMH 11012</strain>
    </source>
</reference>
<dbReference type="PANTHER" id="PTHR33112:SF10">
    <property type="entry name" value="TOL"/>
    <property type="match status" value="1"/>
</dbReference>
<evidence type="ECO:0000313" key="2">
    <source>
        <dbReference type="EMBL" id="CZR62643.1"/>
    </source>
</evidence>
<organism evidence="2 3">
    <name type="scientific">Phialocephala subalpina</name>
    <dbReference type="NCBI Taxonomy" id="576137"/>
    <lineage>
        <taxon>Eukaryota</taxon>
        <taxon>Fungi</taxon>
        <taxon>Dikarya</taxon>
        <taxon>Ascomycota</taxon>
        <taxon>Pezizomycotina</taxon>
        <taxon>Leotiomycetes</taxon>
        <taxon>Helotiales</taxon>
        <taxon>Mollisiaceae</taxon>
        <taxon>Phialocephala</taxon>
        <taxon>Phialocephala fortinii species complex</taxon>
    </lineage>
</organism>
<feature type="domain" description="Heterokaryon incompatibility" evidence="1">
    <location>
        <begin position="91"/>
        <end position="196"/>
    </location>
</feature>
<name>A0A1L7XC99_9HELO</name>
<evidence type="ECO:0000259" key="1">
    <source>
        <dbReference type="Pfam" id="PF06985"/>
    </source>
</evidence>
<dbReference type="PANTHER" id="PTHR33112">
    <property type="entry name" value="DOMAIN PROTEIN, PUTATIVE-RELATED"/>
    <property type="match status" value="1"/>
</dbReference>
<evidence type="ECO:0000313" key="3">
    <source>
        <dbReference type="Proteomes" id="UP000184330"/>
    </source>
</evidence>
<accession>A0A1L7XC99</accession>
<dbReference type="InterPro" id="IPR010730">
    <property type="entry name" value="HET"/>
</dbReference>
<protein>
    <recommendedName>
        <fullName evidence="1">Heterokaryon incompatibility domain-containing protein</fullName>
    </recommendedName>
</protein>
<proteinExistence type="predicted"/>
<dbReference type="STRING" id="576137.A0A1L7XC99"/>
<gene>
    <name evidence="2" type="ORF">PAC_12540</name>
</gene>
<sequence length="561" mass="64526">MLQRDKPAFVYVLNYGDLRWPEKHQCRLYFGIGEMKVDYEFQMFTNLLTVEHTDYQRPNEGHFPLPTQVLHVGNDGADPSLYESNGDVGRWATLSYCWGKDANLVLNKTTYSDLLKGMRPESFPFTIRDAIITTRALGIQYLWVDALCTKQDSKSDWEAEAPKMSRIYTNAAVMIVNASQGSANSGIFRDRDAKTRILMKASQPEVCISHKGLYARQDGLALVRTIVSGRLECKLGVWSTSSSDGRLFAELRDLSCAAGHFHMPQTEKSLPGFRTFSTSEIYPAWYSMIENYSKRRLSNNNDKIMAIAGLAKDVQVFVTDKYCVGLWENDPIAGLMWTWESELWSDYENWGKLFANSNQGLPSWGWASINNEVDWRFKRVIAGDTRQGWITMQRKMTEQWIELAKIEEVKIEHGLNHHYGSVDSCELVMTAPTYSLPLVHEESNQTWPEFHTLLIEQIKADREFQKRHQEHLNQPLLVQQLARIDNEDTRVDEGVAFTDFVPARNWALLVLETVENREIVSCSLSQEPLHRRVCLLFCGDVIRETELIEHLEWPMMTVSII</sequence>
<dbReference type="OrthoDB" id="5125733at2759"/>
<dbReference type="EMBL" id="FJOG01000021">
    <property type="protein sequence ID" value="CZR62643.1"/>
    <property type="molecule type" value="Genomic_DNA"/>
</dbReference>
<dbReference type="Pfam" id="PF06985">
    <property type="entry name" value="HET"/>
    <property type="match status" value="1"/>
</dbReference>